<evidence type="ECO:0000313" key="4">
    <source>
        <dbReference type="Proteomes" id="UP000283895"/>
    </source>
</evidence>
<dbReference type="SUPFAM" id="SSF53756">
    <property type="entry name" value="UDP-Glycosyltransferase/glycogen phosphorylase"/>
    <property type="match status" value="1"/>
</dbReference>
<evidence type="ECO:0000256" key="1">
    <source>
        <dbReference type="ARBA" id="ARBA00022679"/>
    </source>
</evidence>
<evidence type="ECO:0008006" key="5">
    <source>
        <dbReference type="Google" id="ProtNLM"/>
    </source>
</evidence>
<feature type="chain" id="PRO_5019274848" description="Glycosyltransferase family 28 N-terminal domain-containing protein" evidence="2">
    <location>
        <begin position="20"/>
        <end position="518"/>
    </location>
</feature>
<dbReference type="OrthoDB" id="407298at2759"/>
<dbReference type="Pfam" id="PF00201">
    <property type="entry name" value="UDPGT"/>
    <property type="match status" value="1"/>
</dbReference>
<dbReference type="Proteomes" id="UP000283895">
    <property type="component" value="Unassembled WGS sequence"/>
</dbReference>
<dbReference type="InterPro" id="IPR002213">
    <property type="entry name" value="UDP_glucos_trans"/>
</dbReference>
<dbReference type="PANTHER" id="PTHR48050">
    <property type="entry name" value="STEROL 3-BETA-GLUCOSYLTRANSFERASE"/>
    <property type="match status" value="1"/>
</dbReference>
<gene>
    <name evidence="3" type="ORF">VMCG_05104</name>
</gene>
<feature type="signal peptide" evidence="2">
    <location>
        <begin position="1"/>
        <end position="19"/>
    </location>
</feature>
<protein>
    <recommendedName>
        <fullName evidence="5">Glycosyltransferase family 28 N-terminal domain-containing protein</fullName>
    </recommendedName>
</protein>
<organism evidence="3 4">
    <name type="scientific">Cytospora schulzeri</name>
    <dbReference type="NCBI Taxonomy" id="448051"/>
    <lineage>
        <taxon>Eukaryota</taxon>
        <taxon>Fungi</taxon>
        <taxon>Dikarya</taxon>
        <taxon>Ascomycota</taxon>
        <taxon>Pezizomycotina</taxon>
        <taxon>Sordariomycetes</taxon>
        <taxon>Sordariomycetidae</taxon>
        <taxon>Diaporthales</taxon>
        <taxon>Cytosporaceae</taxon>
        <taxon>Cytospora</taxon>
    </lineage>
</organism>
<proteinExistence type="predicted"/>
<dbReference type="PANTHER" id="PTHR48050:SF13">
    <property type="entry name" value="STEROL 3-BETA-GLUCOSYLTRANSFERASE UGT80A2"/>
    <property type="match status" value="1"/>
</dbReference>
<evidence type="ECO:0000313" key="3">
    <source>
        <dbReference type="EMBL" id="ROW04567.1"/>
    </source>
</evidence>
<dbReference type="InterPro" id="IPR050426">
    <property type="entry name" value="Glycosyltransferase_28"/>
</dbReference>
<reference evidence="3 4" key="1">
    <citation type="submission" date="2015-09" db="EMBL/GenBank/DDBJ databases">
        <title>Host preference determinants of Valsa canker pathogens revealed by comparative genomics.</title>
        <authorList>
            <person name="Yin Z."/>
            <person name="Huang L."/>
        </authorList>
    </citation>
    <scope>NUCLEOTIDE SEQUENCE [LARGE SCALE GENOMIC DNA]</scope>
    <source>
        <strain evidence="3 4">03-1</strain>
    </source>
</reference>
<dbReference type="EMBL" id="LKEA01000014">
    <property type="protein sequence ID" value="ROW04567.1"/>
    <property type="molecule type" value="Genomic_DNA"/>
</dbReference>
<dbReference type="GO" id="GO:0008194">
    <property type="term" value="F:UDP-glycosyltransferase activity"/>
    <property type="evidence" value="ECO:0007669"/>
    <property type="project" value="InterPro"/>
</dbReference>
<keyword evidence="1" id="KW-0808">Transferase</keyword>
<dbReference type="CDD" id="cd03784">
    <property type="entry name" value="GT1_Gtf-like"/>
    <property type="match status" value="1"/>
</dbReference>
<comment type="caution">
    <text evidence="3">The sequence shown here is derived from an EMBL/GenBank/DDBJ whole genome shotgun (WGS) entry which is preliminary data.</text>
</comment>
<dbReference type="Gene3D" id="3.40.50.2000">
    <property type="entry name" value="Glycogen Phosphorylase B"/>
    <property type="match status" value="1"/>
</dbReference>
<evidence type="ECO:0000256" key="2">
    <source>
        <dbReference type="SAM" id="SignalP"/>
    </source>
</evidence>
<keyword evidence="4" id="KW-1185">Reference proteome</keyword>
<dbReference type="STRING" id="356882.A0A423WMA8"/>
<accession>A0A423WMA8</accession>
<dbReference type="AlphaFoldDB" id="A0A423WMA8"/>
<sequence length="518" mass="57268">MALFIGIIAIFLNFPLTGSSEDYVPPTQGRNNTALFIVLPHHGLSNVHLATADALLERYPDIKLEFASFPELEGKVDRITSWSQGRNNSAKPIGFHSISGRSYNDVVIAGLEVTKGEVDPTESVITLRGVAGITKVTKDFSFYVAPWPNEEHLEIYQYVRDIIDKVDPAVVILDTLFSPAMDAAREGNRLHAIITPNTLIDNFLGEQPWGGMFWKYPIMGSGHPFPLPWSLVPANIYQGIRFIMGVFHSPGLKAKREYLKENGLRNPIDFFHIHRPDVPWITQTMPGASIPVDVIPQNVSAVGPIVVSVAPIQEQDPELSAWLEQRPTVFINLGSSVSYNEGRGTTMAAAIKQVLDQDSRVQVLWKMTKLGDYSDDFVLPLQEHIASGRLRISGWLNADPPSILESGHVVAAVHHGGANCYHEAVAAGVPHIILPLWIDLYNFASLVESLKLGVWGCPQTSPYWTSECISEAILEVVNDNEATEVMRQNVQRLGIEARKEPGRYASARIIAQLARSGY</sequence>
<name>A0A423WMA8_9PEZI</name>
<keyword evidence="2" id="KW-0732">Signal</keyword>